<evidence type="ECO:0000256" key="1">
    <source>
        <dbReference type="SAM" id="MobiDB-lite"/>
    </source>
</evidence>
<feature type="compositionally biased region" description="Low complexity" evidence="1">
    <location>
        <begin position="219"/>
        <end position="230"/>
    </location>
</feature>
<sequence>MGKVAYYISALSSLAIRALLDLRLDCAVLSSHPCSANRDAVPAPRGITFMGGSIWEFHICGLTHRASGLSKALPWAKCKEVVTGSVPGVYRLSLARLTAHFLRQEKNRVLRLTRCHLRRQYPSAPLSGLANSADRQPSTSKNQRQPNTLKTTTTTPPTPQPPPKQPLSLFPHPAPHPPLATASLAPSHPGPPPRAPAGPPSCPPPIPAVDEPAPPPASWPISHFSSSPTSPFNPPPTTANPRLPAPSSQPPYPTPPRRRAPSLVPLQRFRACAPAPATGPAHAAACSKRSGLRGCGIRVIARRACVG</sequence>
<accession>A0A177A0W0</accession>
<dbReference type="GeneID" id="36292079"/>
<protein>
    <submittedName>
        <fullName evidence="2">Uncharacterized protein</fullName>
    </submittedName>
</protein>
<dbReference type="RefSeq" id="XP_024319888.1">
    <property type="nucleotide sequence ID" value="XM_024472580.1"/>
</dbReference>
<feature type="region of interest" description="Disordered" evidence="1">
    <location>
        <begin position="123"/>
        <end position="261"/>
    </location>
</feature>
<feature type="compositionally biased region" description="Pro residues" evidence="1">
    <location>
        <begin position="231"/>
        <end position="255"/>
    </location>
</feature>
<feature type="compositionally biased region" description="Pro residues" evidence="1">
    <location>
        <begin position="156"/>
        <end position="165"/>
    </location>
</feature>
<dbReference type="Proteomes" id="UP000077154">
    <property type="component" value="Unassembled WGS sequence"/>
</dbReference>
<dbReference type="PRINTS" id="PR01217">
    <property type="entry name" value="PRICHEXTENSN"/>
</dbReference>
<dbReference type="EMBL" id="KV441418">
    <property type="protein sequence ID" value="OAF54584.1"/>
    <property type="molecule type" value="Genomic_DNA"/>
</dbReference>
<reference evidence="2" key="1">
    <citation type="submission" date="2016-03" db="EMBL/GenBank/DDBJ databases">
        <title>Updated assembly of Pseudogymnoascus destructans, the fungus causing white-nose syndrome of bats.</title>
        <authorList>
            <person name="Palmer J.M."/>
            <person name="Drees K.P."/>
            <person name="Foster J.T."/>
            <person name="Lindner D.L."/>
        </authorList>
    </citation>
    <scope>NUCLEOTIDE SEQUENCE [LARGE SCALE GENOMIC DNA]</scope>
    <source>
        <strain evidence="2">20631-21</strain>
    </source>
</reference>
<organism evidence="2">
    <name type="scientific">Pseudogymnoascus destructans</name>
    <dbReference type="NCBI Taxonomy" id="655981"/>
    <lineage>
        <taxon>Eukaryota</taxon>
        <taxon>Fungi</taxon>
        <taxon>Dikarya</taxon>
        <taxon>Ascomycota</taxon>
        <taxon>Pezizomycotina</taxon>
        <taxon>Leotiomycetes</taxon>
        <taxon>Thelebolales</taxon>
        <taxon>Thelebolaceae</taxon>
        <taxon>Pseudogymnoascus</taxon>
    </lineage>
</organism>
<feature type="compositionally biased region" description="Polar residues" evidence="1">
    <location>
        <begin position="129"/>
        <end position="147"/>
    </location>
</feature>
<feature type="compositionally biased region" description="Pro residues" evidence="1">
    <location>
        <begin position="188"/>
        <end position="218"/>
    </location>
</feature>
<dbReference type="AlphaFoldDB" id="A0A177A0W0"/>
<proteinExistence type="predicted"/>
<evidence type="ECO:0000313" key="2">
    <source>
        <dbReference type="EMBL" id="OAF54584.1"/>
    </source>
</evidence>
<gene>
    <name evidence="2" type="ORF">VC83_09042</name>
</gene>
<name>A0A177A0W0_9PEZI</name>